<reference evidence="4" key="2">
    <citation type="journal article" date="2021" name="PeerJ">
        <title>Extensive microbial diversity within the chicken gut microbiome revealed by metagenomics and culture.</title>
        <authorList>
            <person name="Gilroy R."/>
            <person name="Ravi A."/>
            <person name="Getino M."/>
            <person name="Pursley I."/>
            <person name="Horton D.L."/>
            <person name="Alikhan N.F."/>
            <person name="Baker D."/>
            <person name="Gharbi K."/>
            <person name="Hall N."/>
            <person name="Watson M."/>
            <person name="Adriaenssens E.M."/>
            <person name="Foster-Nyarko E."/>
            <person name="Jarju S."/>
            <person name="Secka A."/>
            <person name="Antonio M."/>
            <person name="Oren A."/>
            <person name="Chaudhuri R.R."/>
            <person name="La Ragione R."/>
            <person name="Hildebrand F."/>
            <person name="Pallen M.J."/>
        </authorList>
    </citation>
    <scope>NUCLEOTIDE SEQUENCE</scope>
    <source>
        <strain evidence="4">23406</strain>
    </source>
</reference>
<dbReference type="GO" id="GO:0016301">
    <property type="term" value="F:kinase activity"/>
    <property type="evidence" value="ECO:0007669"/>
    <property type="project" value="InterPro"/>
</dbReference>
<dbReference type="Gene3D" id="2.60.200.40">
    <property type="match status" value="1"/>
</dbReference>
<dbReference type="Pfam" id="PF00781">
    <property type="entry name" value="DAGK_cat"/>
    <property type="match status" value="1"/>
</dbReference>
<comment type="cofactor">
    <cofactor evidence="1">
        <name>Mg(2+)</name>
        <dbReference type="ChEBI" id="CHEBI:18420"/>
    </cofactor>
</comment>
<evidence type="ECO:0000313" key="4">
    <source>
        <dbReference type="EMBL" id="HIU99858.1"/>
    </source>
</evidence>
<evidence type="ECO:0000256" key="1">
    <source>
        <dbReference type="ARBA" id="ARBA00001946"/>
    </source>
</evidence>
<dbReference type="PANTHER" id="PTHR12358:SF54">
    <property type="entry name" value="SPHINGOSINE KINASE RELATED PROTEIN"/>
    <property type="match status" value="1"/>
</dbReference>
<comment type="caution">
    <text evidence="4">The sequence shown here is derived from an EMBL/GenBank/DDBJ whole genome shotgun (WGS) entry which is preliminary data.</text>
</comment>
<reference evidence="4" key="1">
    <citation type="submission" date="2020-10" db="EMBL/GenBank/DDBJ databases">
        <authorList>
            <person name="Gilroy R."/>
        </authorList>
    </citation>
    <scope>NUCLEOTIDE SEQUENCE</scope>
    <source>
        <strain evidence="4">23406</strain>
    </source>
</reference>
<dbReference type="EMBL" id="DVOH01000016">
    <property type="protein sequence ID" value="HIU99858.1"/>
    <property type="molecule type" value="Genomic_DNA"/>
</dbReference>
<sequence>MKCLLLINTSSGNAARVVDNPRLKETLLAMYDAVDEIRITEHDRDFDLPAALKGYGALAVCGGDGTFHNTLNAVRDLDVELMYVPCGTFNDAAKTLKLGKALKADSDRLVRRIDLGDINGRLFSYVAAAGSFTPIGYIPKTKYKKLFKRFVYYFYAFKEFRIHRIPARIRTDSGLAVDKTFSLIMAINSKYCFGFPFNRRFSHNNGKAQLLLIEAPEGCLRYVRFFLRFFRAFFIGFHKEYRGKHVTFVDFTAATVDLDAPVEFCVDGERFVSETHNTFFVHKRKGKLFLL</sequence>
<evidence type="ECO:0000259" key="3">
    <source>
        <dbReference type="PROSITE" id="PS50146"/>
    </source>
</evidence>
<name>A0A9D1SX61_9FIRM</name>
<dbReference type="PANTHER" id="PTHR12358">
    <property type="entry name" value="SPHINGOSINE KINASE"/>
    <property type="match status" value="1"/>
</dbReference>
<gene>
    <name evidence="4" type="ORF">IAB14_01940</name>
</gene>
<dbReference type="SUPFAM" id="SSF111331">
    <property type="entry name" value="NAD kinase/diacylglycerol kinase-like"/>
    <property type="match status" value="1"/>
</dbReference>
<dbReference type="InterPro" id="IPR001206">
    <property type="entry name" value="Diacylglycerol_kinase_cat_dom"/>
</dbReference>
<dbReference type="InterPro" id="IPR017438">
    <property type="entry name" value="ATP-NAD_kinase_N"/>
</dbReference>
<dbReference type="Gene3D" id="3.40.50.10330">
    <property type="entry name" value="Probable inorganic polyphosphate/atp-NAD kinase, domain 1"/>
    <property type="match status" value="1"/>
</dbReference>
<proteinExistence type="inferred from homology"/>
<dbReference type="InterPro" id="IPR016064">
    <property type="entry name" value="NAD/diacylglycerol_kinase_sf"/>
</dbReference>
<dbReference type="InterPro" id="IPR050187">
    <property type="entry name" value="Lipid_Phosphate_FormReg"/>
</dbReference>
<evidence type="ECO:0000256" key="2">
    <source>
        <dbReference type="ARBA" id="ARBA00005983"/>
    </source>
</evidence>
<evidence type="ECO:0000313" key="5">
    <source>
        <dbReference type="Proteomes" id="UP000886891"/>
    </source>
</evidence>
<protein>
    <recommendedName>
        <fullName evidence="3">DAGKc domain-containing protein</fullName>
    </recommendedName>
</protein>
<organism evidence="4 5">
    <name type="scientific">Candidatus Stercoripulliclostridium merdipullorum</name>
    <dbReference type="NCBI Taxonomy" id="2840952"/>
    <lineage>
        <taxon>Bacteria</taxon>
        <taxon>Bacillati</taxon>
        <taxon>Bacillota</taxon>
        <taxon>Clostridia</taxon>
        <taxon>Eubacteriales</taxon>
        <taxon>Candidatus Stercoripulliclostridium</taxon>
    </lineage>
</organism>
<dbReference type="AlphaFoldDB" id="A0A9D1SX61"/>
<feature type="domain" description="DAGKc" evidence="3">
    <location>
        <begin position="1"/>
        <end position="122"/>
    </location>
</feature>
<comment type="similarity">
    <text evidence="2">Belongs to the diacylglycerol/lipid kinase family.</text>
</comment>
<accession>A0A9D1SX61</accession>
<dbReference type="Proteomes" id="UP000886891">
    <property type="component" value="Unassembled WGS sequence"/>
</dbReference>
<dbReference type="PROSITE" id="PS50146">
    <property type="entry name" value="DAGK"/>
    <property type="match status" value="1"/>
</dbReference>